<organism evidence="4 5">
    <name type="scientific">Cohnella nanjingensis</name>
    <dbReference type="NCBI Taxonomy" id="1387779"/>
    <lineage>
        <taxon>Bacteria</taxon>
        <taxon>Bacillati</taxon>
        <taxon>Bacillota</taxon>
        <taxon>Bacilli</taxon>
        <taxon>Bacillales</taxon>
        <taxon>Paenibacillaceae</taxon>
        <taxon>Cohnella</taxon>
    </lineage>
</organism>
<dbReference type="SUPFAM" id="SSF56300">
    <property type="entry name" value="Metallo-dependent phosphatases"/>
    <property type="match status" value="1"/>
</dbReference>
<feature type="region of interest" description="Disordered" evidence="2">
    <location>
        <begin position="50"/>
        <end position="99"/>
    </location>
</feature>
<protein>
    <submittedName>
        <fullName evidence="4">CapA family protein</fullName>
    </submittedName>
</protein>
<sequence>MRHLRPLGERLRPLASRYGEGMLLTAKCLALGAAIMGFCVAATACSLLDGEGTASSPPPAQTAKPTPIAQPPATPTAPAASKEPAVSPSPFPSPAGEVPDSVREATLVAVGDIMVHSPQLPGYYNPKTKKYDFKPWFKQVKPLLRQGDWVVGNLETPIAGADLKYTGYPRFNAPTELSNALKDAGFQVLSTANNHTLDRGFAGIVRTLANLRKLGLVPVGTAANADDAARLVIEERNGIKLGFLSYTYGTNGIRVSEDKAFAVNLIDRDAIAADIGRLKEAGADAVAVSMHFGIEYQRMPSDEQRRIARETLEDGADLILGSHPHVVQPYETLVVDDPSAPGGKRRGLVVYSMGNFVSNQTGSWKNVGVIMSVKLVKRTENGITRTSWSDVKATPTWVHIWGPDAKRHYTVIPMQQELDERNDPNLTNKDYAVMASLLPGITDHLRRKADQKGEG</sequence>
<proteinExistence type="inferred from homology"/>
<evidence type="ECO:0000313" key="4">
    <source>
        <dbReference type="EMBL" id="MBB6669070.1"/>
    </source>
</evidence>
<feature type="domain" description="Capsule synthesis protein CapA" evidence="3">
    <location>
        <begin position="106"/>
        <end position="360"/>
    </location>
</feature>
<evidence type="ECO:0000259" key="3">
    <source>
        <dbReference type="SMART" id="SM00854"/>
    </source>
</evidence>
<dbReference type="InterPro" id="IPR052169">
    <property type="entry name" value="CW_Biosynth-Accessory"/>
</dbReference>
<keyword evidence="5" id="KW-1185">Reference proteome</keyword>
<name>A0A7X0VCM2_9BACL</name>
<dbReference type="EMBL" id="JACJVP010000001">
    <property type="protein sequence ID" value="MBB6669070.1"/>
    <property type="molecule type" value="Genomic_DNA"/>
</dbReference>
<dbReference type="CDD" id="cd07381">
    <property type="entry name" value="MPP_CapA"/>
    <property type="match status" value="1"/>
</dbReference>
<gene>
    <name evidence="4" type="ORF">H7C19_00055</name>
</gene>
<dbReference type="AlphaFoldDB" id="A0A7X0VCM2"/>
<evidence type="ECO:0000256" key="1">
    <source>
        <dbReference type="ARBA" id="ARBA00005662"/>
    </source>
</evidence>
<evidence type="ECO:0000313" key="5">
    <source>
        <dbReference type="Proteomes" id="UP000547209"/>
    </source>
</evidence>
<dbReference type="PANTHER" id="PTHR33393:SF12">
    <property type="entry name" value="CAPSULE BIOSYNTHESIS PROTEIN CAPA"/>
    <property type="match status" value="1"/>
</dbReference>
<reference evidence="4 5" key="1">
    <citation type="submission" date="2020-08" db="EMBL/GenBank/DDBJ databases">
        <title>Cohnella phylogeny.</title>
        <authorList>
            <person name="Dunlap C."/>
        </authorList>
    </citation>
    <scope>NUCLEOTIDE SEQUENCE [LARGE SCALE GENOMIC DNA]</scope>
    <source>
        <strain evidence="4 5">DSM 28246</strain>
    </source>
</reference>
<dbReference type="Gene3D" id="3.60.21.10">
    <property type="match status" value="1"/>
</dbReference>
<dbReference type="Pfam" id="PF09587">
    <property type="entry name" value="PGA_cap"/>
    <property type="match status" value="1"/>
</dbReference>
<comment type="similarity">
    <text evidence="1">Belongs to the CapA family.</text>
</comment>
<dbReference type="Proteomes" id="UP000547209">
    <property type="component" value="Unassembled WGS sequence"/>
</dbReference>
<dbReference type="SMART" id="SM00854">
    <property type="entry name" value="PGA_cap"/>
    <property type="match status" value="1"/>
</dbReference>
<feature type="compositionally biased region" description="Low complexity" evidence="2">
    <location>
        <begin position="76"/>
        <end position="85"/>
    </location>
</feature>
<dbReference type="InterPro" id="IPR029052">
    <property type="entry name" value="Metallo-depent_PP-like"/>
</dbReference>
<evidence type="ECO:0000256" key="2">
    <source>
        <dbReference type="SAM" id="MobiDB-lite"/>
    </source>
</evidence>
<accession>A0A7X0VCM2</accession>
<dbReference type="InterPro" id="IPR019079">
    <property type="entry name" value="Capsule_synth_CapA"/>
</dbReference>
<comment type="caution">
    <text evidence="4">The sequence shown here is derived from an EMBL/GenBank/DDBJ whole genome shotgun (WGS) entry which is preliminary data.</text>
</comment>
<dbReference type="PANTHER" id="PTHR33393">
    <property type="entry name" value="POLYGLUTAMINE SYNTHESIS ACCESSORY PROTEIN RV0574C-RELATED"/>
    <property type="match status" value="1"/>
</dbReference>